<dbReference type="Proteomes" id="UP000178774">
    <property type="component" value="Unassembled WGS sequence"/>
</dbReference>
<dbReference type="AlphaFoldDB" id="A0A1G2HV97"/>
<gene>
    <name evidence="1" type="ORF">A2822_04690</name>
</gene>
<evidence type="ECO:0000313" key="1">
    <source>
        <dbReference type="EMBL" id="OGZ66329.1"/>
    </source>
</evidence>
<accession>A0A1G2HV97</accession>
<protein>
    <submittedName>
        <fullName evidence="1">Uncharacterized protein</fullName>
    </submittedName>
</protein>
<proteinExistence type="predicted"/>
<dbReference type="EMBL" id="MHOP01000006">
    <property type="protein sequence ID" value="OGZ66329.1"/>
    <property type="molecule type" value="Genomic_DNA"/>
</dbReference>
<comment type="caution">
    <text evidence="1">The sequence shown here is derived from an EMBL/GenBank/DDBJ whole genome shotgun (WGS) entry which is preliminary data.</text>
</comment>
<organism evidence="1 2">
    <name type="scientific">Candidatus Staskawiczbacteria bacterium RIFCSPHIGHO2_01_FULL_41_41</name>
    <dbReference type="NCBI Taxonomy" id="1802203"/>
    <lineage>
        <taxon>Bacteria</taxon>
        <taxon>Candidatus Staskawicziibacteriota</taxon>
    </lineage>
</organism>
<evidence type="ECO:0000313" key="2">
    <source>
        <dbReference type="Proteomes" id="UP000178774"/>
    </source>
</evidence>
<reference evidence="1 2" key="1">
    <citation type="journal article" date="2016" name="Nat. Commun.">
        <title>Thousands of microbial genomes shed light on interconnected biogeochemical processes in an aquifer system.</title>
        <authorList>
            <person name="Anantharaman K."/>
            <person name="Brown C.T."/>
            <person name="Hug L.A."/>
            <person name="Sharon I."/>
            <person name="Castelle C.J."/>
            <person name="Probst A.J."/>
            <person name="Thomas B.C."/>
            <person name="Singh A."/>
            <person name="Wilkins M.J."/>
            <person name="Karaoz U."/>
            <person name="Brodie E.L."/>
            <person name="Williams K.H."/>
            <person name="Hubbard S.S."/>
            <person name="Banfield J.F."/>
        </authorList>
    </citation>
    <scope>NUCLEOTIDE SEQUENCE [LARGE SCALE GENOMIC DNA]</scope>
</reference>
<sequence length="128" mass="14414">MFQLTIPSTDGKQWYVIDGSDSKEVLEERAQQEPRADGTHKIVEIAPRRGQADLLKTIKYSVERINDLFASIKGVAGVHGESTAFADEDPRMCKVHDMLQRLHGDMNEAATECAEWINELVERSRKSA</sequence>
<name>A0A1G2HV97_9BACT</name>